<keyword evidence="1 4" id="KW-0808">Transferase</keyword>
<feature type="domain" description="N-acetyltransferase" evidence="3">
    <location>
        <begin position="3"/>
        <end position="161"/>
    </location>
</feature>
<comment type="caution">
    <text evidence="4">The sequence shown here is derived from an EMBL/GenBank/DDBJ whole genome shotgun (WGS) entry which is preliminary data.</text>
</comment>
<dbReference type="EMBL" id="SCWB01000007">
    <property type="protein sequence ID" value="TDM11977.1"/>
    <property type="molecule type" value="Genomic_DNA"/>
</dbReference>
<reference evidence="4 5" key="1">
    <citation type="submission" date="2019-01" db="EMBL/GenBank/DDBJ databases">
        <title>Draft genome sequences of the type strains of six Macrococcus species.</title>
        <authorList>
            <person name="Mazhar S."/>
            <person name="Altermann E."/>
            <person name="Hill C."/>
            <person name="Mcauliffe O."/>
        </authorList>
    </citation>
    <scope>NUCLEOTIDE SEQUENCE [LARGE SCALE GENOMIC DNA]</scope>
    <source>
        <strain evidence="4 5">CCM4815</strain>
    </source>
</reference>
<protein>
    <submittedName>
        <fullName evidence="4">N-acetyltransferase family protein</fullName>
    </submittedName>
</protein>
<dbReference type="RefSeq" id="WP_133443627.1">
    <property type="nucleotide sequence ID" value="NZ_SCWB01000007.1"/>
</dbReference>
<organism evidence="4 5">
    <name type="scientific">Macrococcus lamae</name>
    <dbReference type="NCBI Taxonomy" id="198484"/>
    <lineage>
        <taxon>Bacteria</taxon>
        <taxon>Bacillati</taxon>
        <taxon>Bacillota</taxon>
        <taxon>Bacilli</taxon>
        <taxon>Bacillales</taxon>
        <taxon>Staphylococcaceae</taxon>
        <taxon>Macrococcus</taxon>
    </lineage>
</organism>
<evidence type="ECO:0000313" key="4">
    <source>
        <dbReference type="EMBL" id="TDM11977.1"/>
    </source>
</evidence>
<dbReference type="PANTHER" id="PTHR43072">
    <property type="entry name" value="N-ACETYLTRANSFERASE"/>
    <property type="match status" value="1"/>
</dbReference>
<dbReference type="Proteomes" id="UP000294802">
    <property type="component" value="Unassembled WGS sequence"/>
</dbReference>
<dbReference type="InterPro" id="IPR000182">
    <property type="entry name" value="GNAT_dom"/>
</dbReference>
<proteinExistence type="predicted"/>
<dbReference type="PROSITE" id="PS51186">
    <property type="entry name" value="GNAT"/>
    <property type="match status" value="1"/>
</dbReference>
<dbReference type="AlphaFoldDB" id="A0A4V3BF78"/>
<sequence>MSIETRRAALRDLPRIVEIYNTTVASRQVTADTEPVTVESRTAWFNNHSDKRPIFLFLQDGETIGWLSFETFYGRPAYDKTVEVSLYLDEQFRGQGIGQEAVMKMKEIAATLDVTTLLAFVFSHNSRALRLFKNNGFTEYGRLPDIAEMDSEQYSLSILGYKLN</sequence>
<keyword evidence="2" id="KW-0012">Acyltransferase</keyword>
<dbReference type="Gene3D" id="3.40.630.30">
    <property type="match status" value="1"/>
</dbReference>
<dbReference type="GO" id="GO:0016747">
    <property type="term" value="F:acyltransferase activity, transferring groups other than amino-acyl groups"/>
    <property type="evidence" value="ECO:0007669"/>
    <property type="project" value="InterPro"/>
</dbReference>
<dbReference type="CDD" id="cd04301">
    <property type="entry name" value="NAT_SF"/>
    <property type="match status" value="1"/>
</dbReference>
<dbReference type="InterPro" id="IPR016181">
    <property type="entry name" value="Acyl_CoA_acyltransferase"/>
</dbReference>
<accession>A0A4V3BF78</accession>
<evidence type="ECO:0000256" key="1">
    <source>
        <dbReference type="ARBA" id="ARBA00022679"/>
    </source>
</evidence>
<keyword evidence="5" id="KW-1185">Reference proteome</keyword>
<dbReference type="SUPFAM" id="SSF55729">
    <property type="entry name" value="Acyl-CoA N-acyltransferases (Nat)"/>
    <property type="match status" value="1"/>
</dbReference>
<dbReference type="OrthoDB" id="9798006at2"/>
<evidence type="ECO:0000256" key="2">
    <source>
        <dbReference type="ARBA" id="ARBA00023315"/>
    </source>
</evidence>
<dbReference type="Pfam" id="PF00583">
    <property type="entry name" value="Acetyltransf_1"/>
    <property type="match status" value="1"/>
</dbReference>
<dbReference type="PANTHER" id="PTHR43072:SF23">
    <property type="entry name" value="UPF0039 PROTEIN C11D3.02C"/>
    <property type="match status" value="1"/>
</dbReference>
<name>A0A4V3BF78_9STAP</name>
<gene>
    <name evidence="4" type="ORF">ERX29_05130</name>
</gene>
<evidence type="ECO:0000259" key="3">
    <source>
        <dbReference type="PROSITE" id="PS51186"/>
    </source>
</evidence>
<evidence type="ECO:0000313" key="5">
    <source>
        <dbReference type="Proteomes" id="UP000294802"/>
    </source>
</evidence>